<feature type="transmembrane region" description="Helical" evidence="6">
    <location>
        <begin position="308"/>
        <end position="333"/>
    </location>
</feature>
<feature type="transmembrane region" description="Helical" evidence="6">
    <location>
        <begin position="210"/>
        <end position="232"/>
    </location>
</feature>
<evidence type="ECO:0000256" key="4">
    <source>
        <dbReference type="ARBA" id="ARBA00022989"/>
    </source>
</evidence>
<evidence type="ECO:0000256" key="1">
    <source>
        <dbReference type="ARBA" id="ARBA00004141"/>
    </source>
</evidence>
<accession>A0ABM5KXN7</accession>
<feature type="transmembrane region" description="Helical" evidence="6">
    <location>
        <begin position="43"/>
        <end position="60"/>
    </location>
</feature>
<evidence type="ECO:0000256" key="6">
    <source>
        <dbReference type="SAM" id="Phobius"/>
    </source>
</evidence>
<dbReference type="PANTHER" id="PTHR23511">
    <property type="entry name" value="SYNAPTIC VESICLE GLYCOPROTEIN 2"/>
    <property type="match status" value="1"/>
</dbReference>
<dbReference type="InterPro" id="IPR036259">
    <property type="entry name" value="MFS_trans_sf"/>
</dbReference>
<dbReference type="PANTHER" id="PTHR23511:SF36">
    <property type="entry name" value="EG:BACR7A4.13 PROTEIN-RELATED"/>
    <property type="match status" value="1"/>
</dbReference>
<protein>
    <recommendedName>
        <fullName evidence="7">Major facilitator superfamily (MFS) profile domain-containing protein</fullName>
    </recommendedName>
</protein>
<feature type="transmembrane region" description="Helical" evidence="6">
    <location>
        <begin position="176"/>
        <end position="198"/>
    </location>
</feature>
<reference evidence="8" key="1">
    <citation type="submission" date="2025-05" db="UniProtKB">
        <authorList>
            <consortium name="EnsemblMetazoa"/>
        </authorList>
    </citation>
    <scope>IDENTIFICATION</scope>
</reference>
<evidence type="ECO:0000259" key="7">
    <source>
        <dbReference type="PROSITE" id="PS50850"/>
    </source>
</evidence>
<dbReference type="SUPFAM" id="SSF103473">
    <property type="entry name" value="MFS general substrate transporter"/>
    <property type="match status" value="1"/>
</dbReference>
<dbReference type="Pfam" id="PF07690">
    <property type="entry name" value="MFS_1"/>
    <property type="match status" value="1"/>
</dbReference>
<feature type="transmembrane region" description="Helical" evidence="6">
    <location>
        <begin position="115"/>
        <end position="140"/>
    </location>
</feature>
<feature type="domain" description="Major facilitator superfamily (MFS) profile" evidence="7">
    <location>
        <begin position="47"/>
        <end position="520"/>
    </location>
</feature>
<name>A0ABM5KXN7_DIAVI</name>
<feature type="transmembrane region" description="Helical" evidence="6">
    <location>
        <begin position="496"/>
        <end position="516"/>
    </location>
</feature>
<proteinExistence type="predicted"/>
<dbReference type="PROSITE" id="PS50850">
    <property type="entry name" value="MFS"/>
    <property type="match status" value="1"/>
</dbReference>
<keyword evidence="9" id="KW-1185">Reference proteome</keyword>
<dbReference type="Proteomes" id="UP001652700">
    <property type="component" value="Unplaced"/>
</dbReference>
<evidence type="ECO:0000256" key="5">
    <source>
        <dbReference type="ARBA" id="ARBA00023136"/>
    </source>
</evidence>
<comment type="subcellular location">
    <subcellularLocation>
        <location evidence="1">Membrane</location>
        <topology evidence="1">Multi-pass membrane protein</topology>
    </subcellularLocation>
</comment>
<feature type="transmembrane region" description="Helical" evidence="6">
    <location>
        <begin position="385"/>
        <end position="405"/>
    </location>
</feature>
<evidence type="ECO:0000313" key="8">
    <source>
        <dbReference type="EnsemblMetazoa" id="XP_050514950.1"/>
    </source>
</evidence>
<dbReference type="Gene3D" id="1.20.1250.20">
    <property type="entry name" value="MFS general substrate transporter like domains"/>
    <property type="match status" value="1"/>
</dbReference>
<dbReference type="EnsemblMetazoa" id="XM_050658993.1">
    <property type="protein sequence ID" value="XP_050514950.1"/>
    <property type="gene ID" value="LOC126890143"/>
</dbReference>
<evidence type="ECO:0000256" key="2">
    <source>
        <dbReference type="ARBA" id="ARBA00022448"/>
    </source>
</evidence>
<feature type="transmembrane region" description="Helical" evidence="6">
    <location>
        <begin position="410"/>
        <end position="428"/>
    </location>
</feature>
<sequence>MEMDFTLKQILNEKPNEQGSPVDEIKHKANFEEAIVATGFGKFNIYLLILLIPASFVQAFEQMGLPYALPIAECDLNLTLERKGLLSAVSFGGMITSGVFMGIICDIFGRRKLILWGYFLNGLANIVAALSQNFVMLMVAKFFCGFIFNGPFSASITLLTEYHASSYRSRVQLFRGVTFSLGFLLLPLIAWTILPVYINYKIFGFLQIHSWNIFLLCCSMVPFLSAIGFYVIPESPKFLMSKGKNKAALEVFQKLYRWNSGRSSADYPIKELKEEECTIRGNQGQKASVLIAVNKFFIHLKPLFKPPAVFHLILVCTAAYMLTLSMGLFKLWLPQILQHSNSFDTSSNSTSFGVCNMINALAKPKTESTEVCHVVINTSVYKNSMIIAGPQILIFAVSGLVVNYLGKTKLIAILCTISSMSAIGLYFAPNTELLITLFAIYIPFVDLARLTAAAITLELFPTHFRTLAVSFHLMTGRLGSITANTLFSSLVSTGCITPFLLCCILTATITIMTNLYPNTENKGLQ</sequence>
<evidence type="ECO:0000256" key="3">
    <source>
        <dbReference type="ARBA" id="ARBA00022692"/>
    </source>
</evidence>
<dbReference type="InterPro" id="IPR011701">
    <property type="entry name" value="MFS"/>
</dbReference>
<organism evidence="8 9">
    <name type="scientific">Diabrotica virgifera virgifera</name>
    <name type="common">western corn rootworm</name>
    <dbReference type="NCBI Taxonomy" id="50390"/>
    <lineage>
        <taxon>Eukaryota</taxon>
        <taxon>Metazoa</taxon>
        <taxon>Ecdysozoa</taxon>
        <taxon>Arthropoda</taxon>
        <taxon>Hexapoda</taxon>
        <taxon>Insecta</taxon>
        <taxon>Pterygota</taxon>
        <taxon>Neoptera</taxon>
        <taxon>Endopterygota</taxon>
        <taxon>Coleoptera</taxon>
        <taxon>Polyphaga</taxon>
        <taxon>Cucujiformia</taxon>
        <taxon>Chrysomeloidea</taxon>
        <taxon>Chrysomelidae</taxon>
        <taxon>Galerucinae</taxon>
        <taxon>Diabroticina</taxon>
        <taxon>Diabroticites</taxon>
        <taxon>Diabrotica</taxon>
    </lineage>
</organism>
<dbReference type="RefSeq" id="XP_050514950.1">
    <property type="nucleotide sequence ID" value="XM_050658993.1"/>
</dbReference>
<feature type="transmembrane region" description="Helical" evidence="6">
    <location>
        <begin position="85"/>
        <end position="108"/>
    </location>
</feature>
<dbReference type="GeneID" id="126890143"/>
<keyword evidence="3 6" id="KW-0812">Transmembrane</keyword>
<keyword evidence="4 6" id="KW-1133">Transmembrane helix</keyword>
<dbReference type="InterPro" id="IPR020846">
    <property type="entry name" value="MFS_dom"/>
</dbReference>
<evidence type="ECO:0000313" key="9">
    <source>
        <dbReference type="Proteomes" id="UP001652700"/>
    </source>
</evidence>
<keyword evidence="2" id="KW-0813">Transport</keyword>
<keyword evidence="5 6" id="KW-0472">Membrane</keyword>
<feature type="transmembrane region" description="Helical" evidence="6">
    <location>
        <begin position="434"/>
        <end position="457"/>
    </location>
</feature>